<keyword evidence="1" id="KW-0732">Signal</keyword>
<dbReference type="PROSITE" id="PS51257">
    <property type="entry name" value="PROKAR_LIPOPROTEIN"/>
    <property type="match status" value="1"/>
</dbReference>
<evidence type="ECO:0000313" key="2">
    <source>
        <dbReference type="EMBL" id="SEK71895.1"/>
    </source>
</evidence>
<dbReference type="RefSeq" id="WP_074866056.1">
    <property type="nucleotide sequence ID" value="NZ_FOAS01000004.1"/>
</dbReference>
<keyword evidence="3" id="KW-1185">Reference proteome</keyword>
<gene>
    <name evidence="2" type="ORF">SAMN05216214_104222</name>
</gene>
<sequence length="372" mass="40734">MRKWLLFALSGLLAACQQTAEPLFMPTGEDYPEQLSGWGMLQRSGGQLQLAKGVSPYDLNTPLFSDYAHKLRTVWLPAGTVAEYGDEHFNYPVGTVLTKTFYYPLDEQGQPLLMDSGTELEIANSLPLKRVRLMETRVLVHQKTGWVALPYVWNAEQTEAQLEWIGSETPLTGTDAQGKTHSFTYTVPDANQCLGCHAQNHVAKELRPLGPKARHLNKDYPYASGGQNQLVYWQQQGLLAEVPEQVAQNTLWPSPRAGEALAAQARSYLDINCGHCHNPQGAARTSALWLDLATQDPLKLGLCKAPIAAGKGTGDRLVAIAPGQAAESILSYRMASLDPGEMMPELGRSLAHAEGVALIERWINAMPGNCTD</sequence>
<dbReference type="NCBIfam" id="TIGR03806">
    <property type="entry name" value="chp_HNE_0200"/>
    <property type="match status" value="1"/>
</dbReference>
<evidence type="ECO:0000256" key="1">
    <source>
        <dbReference type="SAM" id="SignalP"/>
    </source>
</evidence>
<evidence type="ECO:0000313" key="3">
    <source>
        <dbReference type="Proteomes" id="UP000185766"/>
    </source>
</evidence>
<name>A0A1H7JES8_9GAMM</name>
<reference evidence="2 3" key="1">
    <citation type="submission" date="2016-10" db="EMBL/GenBank/DDBJ databases">
        <authorList>
            <person name="de Groot N.N."/>
        </authorList>
    </citation>
    <scope>NUCLEOTIDE SEQUENCE [LARGE SCALE GENOMIC DNA]</scope>
    <source>
        <strain evidence="2 3">JCM 19513</strain>
    </source>
</reference>
<feature type="chain" id="PRO_5010354195" description="Repeat protein (TIGR03806 family)" evidence="1">
    <location>
        <begin position="21"/>
        <end position="372"/>
    </location>
</feature>
<evidence type="ECO:0008006" key="4">
    <source>
        <dbReference type="Google" id="ProtNLM"/>
    </source>
</evidence>
<proteinExistence type="predicted"/>
<dbReference type="AlphaFoldDB" id="A0A1H7JES8"/>
<dbReference type="Proteomes" id="UP000185766">
    <property type="component" value="Unassembled WGS sequence"/>
</dbReference>
<dbReference type="EMBL" id="FOAS01000004">
    <property type="protein sequence ID" value="SEK71895.1"/>
    <property type="molecule type" value="Genomic_DNA"/>
</dbReference>
<dbReference type="STRING" id="1429083.GCA_001885685_00704"/>
<protein>
    <recommendedName>
        <fullName evidence="4">Repeat protein (TIGR03806 family)</fullName>
    </recommendedName>
</protein>
<accession>A0A1H7JES8</accession>
<dbReference type="InterPro" id="IPR022269">
    <property type="entry name" value="SO_2930-like_C"/>
</dbReference>
<feature type="signal peptide" evidence="1">
    <location>
        <begin position="1"/>
        <end position="20"/>
    </location>
</feature>
<organism evidence="2 3">
    <name type="scientific">Atopomonas hussainii</name>
    <dbReference type="NCBI Taxonomy" id="1429083"/>
    <lineage>
        <taxon>Bacteria</taxon>
        <taxon>Pseudomonadati</taxon>
        <taxon>Pseudomonadota</taxon>
        <taxon>Gammaproteobacteria</taxon>
        <taxon>Pseudomonadales</taxon>
        <taxon>Pseudomonadaceae</taxon>
        <taxon>Atopomonas</taxon>
    </lineage>
</organism>